<dbReference type="Pfam" id="PF05699">
    <property type="entry name" value="Dimer_Tnp_hAT"/>
    <property type="match status" value="1"/>
</dbReference>
<evidence type="ECO:0000313" key="8">
    <source>
        <dbReference type="EMBL" id="SPJ78052.1"/>
    </source>
</evidence>
<evidence type="ECO:0000256" key="4">
    <source>
        <dbReference type="ARBA" id="ARBA00022833"/>
    </source>
</evidence>
<keyword evidence="4" id="KW-0862">Zinc</keyword>
<dbReference type="PANTHER" id="PTHR46481">
    <property type="entry name" value="ZINC FINGER BED DOMAIN-CONTAINING PROTEIN 4"/>
    <property type="match status" value="1"/>
</dbReference>
<reference evidence="8" key="1">
    <citation type="submission" date="2018-03" db="EMBL/GenBank/DDBJ databases">
        <authorList>
            <person name="Guldener U."/>
        </authorList>
    </citation>
    <scope>NUCLEOTIDE SEQUENCE</scope>
</reference>
<comment type="caution">
    <text evidence="8">The sequence shown here is derived from an EMBL/GenBank/DDBJ whole genome shotgun (WGS) entry which is preliminary data.</text>
</comment>
<feature type="region of interest" description="Disordered" evidence="6">
    <location>
        <begin position="338"/>
        <end position="380"/>
    </location>
</feature>
<dbReference type="AlphaFoldDB" id="A0AAE8SIU2"/>
<dbReference type="InterPro" id="IPR012337">
    <property type="entry name" value="RNaseH-like_sf"/>
</dbReference>
<dbReference type="GO" id="GO:0046983">
    <property type="term" value="F:protein dimerization activity"/>
    <property type="evidence" value="ECO:0007669"/>
    <property type="project" value="InterPro"/>
</dbReference>
<feature type="domain" description="HAT C-terminal dimerisation" evidence="7">
    <location>
        <begin position="274"/>
        <end position="342"/>
    </location>
</feature>
<dbReference type="Proteomes" id="UP001187734">
    <property type="component" value="Unassembled WGS sequence"/>
</dbReference>
<dbReference type="InterPro" id="IPR008906">
    <property type="entry name" value="HATC_C_dom"/>
</dbReference>
<evidence type="ECO:0000256" key="5">
    <source>
        <dbReference type="ARBA" id="ARBA00023242"/>
    </source>
</evidence>
<sequence>MAEGDIRNHRTRCFGHILNLVARAFLRGEDPDSFEREAFTEAAFQVEERELRLWLKRGAVGKLHNNNDEDGYQLFEEERAAIDLELMQNNETRWNSTFLMIQRTIRKREHIDHFIAYLETKTSEFQQRGRGREKHLPQHAREEYTDVVLQDENLDDDHRRCVQLSIKNCWSKLDEYYSLLGQSPLYPAAVILHPRWNVSWLEANWTSDEQLVWLRDAKNSVREFFEQHYPREEQSETSRTVTEKAVRQDEPSQFDQWMQSCDRCMMEEEDEIGVYIRQGPVRRENLNPVLWWKDHQEEYPRLSKFALDILAIPAMSVDPERTFSVTKLTLLAHNTPSTQDNYQRHNASCPCSLSTRESSPPTSIPSPISSTASSSPSCSNSPNCTAKPATACWRQSSPINSNPVPSSPFRPHQLHAICTARVGEPYVDIDGGFEHAVAIQPNFKTSLPTEMNYSGIMYKNNSTPNNGHDLWELSDQIAISESRWSVSTDGSTSMSEAGYNATDTSASDLIISIIQMFEEDNAEVDIEVSDSGDSFDEVSIVEVCRLSFHALASKPSLVDVSYTRPTSAASMNSQPRTGNSHRNRKKKRWGALFCEGPMDGTRTEDWMKD</sequence>
<feature type="compositionally biased region" description="Polar residues" evidence="6">
    <location>
        <begin position="565"/>
        <end position="578"/>
    </location>
</feature>
<dbReference type="InterPro" id="IPR052035">
    <property type="entry name" value="ZnF_BED_domain_contain"/>
</dbReference>
<evidence type="ECO:0000259" key="7">
    <source>
        <dbReference type="Pfam" id="PF05699"/>
    </source>
</evidence>
<evidence type="ECO:0000256" key="6">
    <source>
        <dbReference type="SAM" id="MobiDB-lite"/>
    </source>
</evidence>
<accession>A0AAE8SIU2</accession>
<dbReference type="EMBL" id="ONZP01000213">
    <property type="protein sequence ID" value="SPJ78052.1"/>
    <property type="molecule type" value="Genomic_DNA"/>
</dbReference>
<organism evidence="8 9">
    <name type="scientific">Fusarium torulosum</name>
    <dbReference type="NCBI Taxonomy" id="33205"/>
    <lineage>
        <taxon>Eukaryota</taxon>
        <taxon>Fungi</taxon>
        <taxon>Dikarya</taxon>
        <taxon>Ascomycota</taxon>
        <taxon>Pezizomycotina</taxon>
        <taxon>Sordariomycetes</taxon>
        <taxon>Hypocreomycetidae</taxon>
        <taxon>Hypocreales</taxon>
        <taxon>Nectriaceae</taxon>
        <taxon>Fusarium</taxon>
    </lineage>
</organism>
<feature type="compositionally biased region" description="Low complexity" evidence="6">
    <location>
        <begin position="358"/>
        <end position="380"/>
    </location>
</feature>
<comment type="subcellular location">
    <subcellularLocation>
        <location evidence="1">Nucleus</location>
    </subcellularLocation>
</comment>
<dbReference type="GO" id="GO:0008270">
    <property type="term" value="F:zinc ion binding"/>
    <property type="evidence" value="ECO:0007669"/>
    <property type="project" value="UniProtKB-KW"/>
</dbReference>
<dbReference type="PANTHER" id="PTHR46481:SF10">
    <property type="entry name" value="ZINC FINGER BED DOMAIN-CONTAINING PROTEIN 39"/>
    <property type="match status" value="1"/>
</dbReference>
<dbReference type="SUPFAM" id="SSF53098">
    <property type="entry name" value="Ribonuclease H-like"/>
    <property type="match status" value="1"/>
</dbReference>
<feature type="compositionally biased region" description="Polar residues" evidence="6">
    <location>
        <begin position="338"/>
        <end position="357"/>
    </location>
</feature>
<evidence type="ECO:0000256" key="2">
    <source>
        <dbReference type="ARBA" id="ARBA00022723"/>
    </source>
</evidence>
<evidence type="ECO:0000256" key="1">
    <source>
        <dbReference type="ARBA" id="ARBA00004123"/>
    </source>
</evidence>
<feature type="region of interest" description="Disordered" evidence="6">
    <location>
        <begin position="565"/>
        <end position="586"/>
    </location>
</feature>
<evidence type="ECO:0000256" key="3">
    <source>
        <dbReference type="ARBA" id="ARBA00022771"/>
    </source>
</evidence>
<gene>
    <name evidence="8" type="ORF">FTOL_06441</name>
</gene>
<dbReference type="GO" id="GO:0005634">
    <property type="term" value="C:nucleus"/>
    <property type="evidence" value="ECO:0007669"/>
    <property type="project" value="UniProtKB-SubCell"/>
</dbReference>
<keyword evidence="2" id="KW-0479">Metal-binding</keyword>
<evidence type="ECO:0000313" key="9">
    <source>
        <dbReference type="Proteomes" id="UP001187734"/>
    </source>
</evidence>
<name>A0AAE8SIU2_9HYPO</name>
<proteinExistence type="predicted"/>
<protein>
    <recommendedName>
        <fullName evidence="7">HAT C-terminal dimerisation domain-containing protein</fullName>
    </recommendedName>
</protein>
<keyword evidence="5" id="KW-0539">Nucleus</keyword>
<keyword evidence="9" id="KW-1185">Reference proteome</keyword>
<keyword evidence="3" id="KW-0863">Zinc-finger</keyword>